<dbReference type="PANTHER" id="PTHR45710:SF35">
    <property type="entry name" value="C-TYPE LECTIN DOMAIN FAMILY 2 MEMBER D"/>
    <property type="match status" value="1"/>
</dbReference>
<reference evidence="4" key="2">
    <citation type="submission" date="2025-09" db="UniProtKB">
        <authorList>
            <consortium name="Ensembl"/>
        </authorList>
    </citation>
    <scope>IDENTIFICATION</scope>
</reference>
<dbReference type="InterPro" id="IPR016187">
    <property type="entry name" value="CTDL_fold"/>
</dbReference>
<dbReference type="Proteomes" id="UP000694393">
    <property type="component" value="Unplaced"/>
</dbReference>
<dbReference type="AlphaFoldDB" id="A0A8C8VL90"/>
<dbReference type="InterPro" id="IPR016186">
    <property type="entry name" value="C-type_lectin-like/link_sf"/>
</dbReference>
<dbReference type="Gene3D" id="3.10.100.10">
    <property type="entry name" value="Mannose-Binding Protein A, subunit A"/>
    <property type="match status" value="1"/>
</dbReference>
<dbReference type="SUPFAM" id="SSF56436">
    <property type="entry name" value="C-type lectin-like"/>
    <property type="match status" value="1"/>
</dbReference>
<dbReference type="Ensembl" id="ENSPCET00000016455.1">
    <property type="protein sequence ID" value="ENSPCEP00000015896.1"/>
    <property type="gene ID" value="ENSPCEG00000012532.1"/>
</dbReference>
<accession>A0A8C8VL90</accession>
<reference evidence="4" key="1">
    <citation type="submission" date="2025-08" db="UniProtKB">
        <authorList>
            <consortium name="Ensembl"/>
        </authorList>
    </citation>
    <scope>IDENTIFICATION</scope>
</reference>
<evidence type="ECO:0000313" key="5">
    <source>
        <dbReference type="Proteomes" id="UP000694393"/>
    </source>
</evidence>
<sequence>MAGLDTEGNATISQRAKETGPIAGPTALLSTPPWLGSTPGRTCWDSLPRPGDQWDLDSDRPPLPCCLLDFMVRHNGKSDHWIGLQRDLGQSWKWANGTEFNNLFLIGGGGGDCAYLNSQGGVSSLQCASERHWICSKPDVFTKGKEVAVDEGS</sequence>
<evidence type="ECO:0000259" key="3">
    <source>
        <dbReference type="PROSITE" id="PS50041"/>
    </source>
</evidence>
<feature type="domain" description="C-type lectin" evidence="3">
    <location>
        <begin position="67"/>
        <end position="136"/>
    </location>
</feature>
<dbReference type="GO" id="GO:0005886">
    <property type="term" value="C:plasma membrane"/>
    <property type="evidence" value="ECO:0007669"/>
    <property type="project" value="UniProtKB-SubCell"/>
</dbReference>
<dbReference type="InterPro" id="IPR050828">
    <property type="entry name" value="C-type_lectin/matrix_domain"/>
</dbReference>
<evidence type="ECO:0000256" key="2">
    <source>
        <dbReference type="SAM" id="MobiDB-lite"/>
    </source>
</evidence>
<keyword evidence="5" id="KW-1185">Reference proteome</keyword>
<organism evidence="4 5">
    <name type="scientific">Pelusios castaneus</name>
    <name type="common">West African mud turtle</name>
    <dbReference type="NCBI Taxonomy" id="367368"/>
    <lineage>
        <taxon>Eukaryota</taxon>
        <taxon>Metazoa</taxon>
        <taxon>Chordata</taxon>
        <taxon>Craniata</taxon>
        <taxon>Vertebrata</taxon>
        <taxon>Euteleostomi</taxon>
        <taxon>Archelosauria</taxon>
        <taxon>Testudinata</taxon>
        <taxon>Testudines</taxon>
        <taxon>Pleurodira</taxon>
        <taxon>Pelomedusidae</taxon>
        <taxon>Pelusios</taxon>
    </lineage>
</organism>
<name>A0A8C8VL90_9SAUR</name>
<dbReference type="Pfam" id="PF00059">
    <property type="entry name" value="Lectin_C"/>
    <property type="match status" value="1"/>
</dbReference>
<evidence type="ECO:0000313" key="4">
    <source>
        <dbReference type="Ensembl" id="ENSPCEP00000015896.1"/>
    </source>
</evidence>
<proteinExistence type="predicted"/>
<comment type="subcellular location">
    <subcellularLocation>
        <location evidence="1">Cell membrane</location>
        <topology evidence="1">Single-pass type II membrane protein</topology>
    </subcellularLocation>
</comment>
<protein>
    <recommendedName>
        <fullName evidence="3">C-type lectin domain-containing protein</fullName>
    </recommendedName>
</protein>
<dbReference type="PROSITE" id="PS50041">
    <property type="entry name" value="C_TYPE_LECTIN_2"/>
    <property type="match status" value="1"/>
</dbReference>
<evidence type="ECO:0000256" key="1">
    <source>
        <dbReference type="ARBA" id="ARBA00004401"/>
    </source>
</evidence>
<feature type="region of interest" description="Disordered" evidence="2">
    <location>
        <begin position="14"/>
        <end position="34"/>
    </location>
</feature>
<dbReference type="InterPro" id="IPR001304">
    <property type="entry name" value="C-type_lectin-like"/>
</dbReference>
<dbReference type="PANTHER" id="PTHR45710">
    <property type="entry name" value="C-TYPE LECTIN DOMAIN-CONTAINING PROTEIN 180"/>
    <property type="match status" value="1"/>
</dbReference>